<sequence>MYAERPSTRLPGAALWSVAAATPGGSVLPDGCMDLVWSGGRLLVAGPDTRAHTSAPVAAGDPVSGLRFPPGAAPVVLGVPADVLRDQRPELADLWGTRAARPWVDAAADGGVAALERRVAASLADRGGPGRDAAVVARLVAAGLGAEEVADRLGVTTRTLHRRARAAFGYGPCTLARVLRLQRVLPLLDAGLPLAEAAHRAGYADQPHLSREVRALAGRSPGALAAERAAR</sequence>
<keyword evidence="2" id="KW-0238">DNA-binding</keyword>
<gene>
    <name evidence="5" type="ORF">Cpa01nite_33840</name>
</gene>
<protein>
    <submittedName>
        <fullName evidence="5">AraC family transcriptional regulator</fullName>
    </submittedName>
</protein>
<dbReference type="RefSeq" id="WP_203670074.1">
    <property type="nucleotide sequence ID" value="NZ_BONO01000033.1"/>
</dbReference>
<dbReference type="Proteomes" id="UP000642125">
    <property type="component" value="Unassembled WGS sequence"/>
</dbReference>
<dbReference type="SMART" id="SM00342">
    <property type="entry name" value="HTH_ARAC"/>
    <property type="match status" value="1"/>
</dbReference>
<name>A0A919U461_9CELL</name>
<dbReference type="Gene3D" id="1.10.10.60">
    <property type="entry name" value="Homeodomain-like"/>
    <property type="match status" value="1"/>
</dbReference>
<keyword evidence="6" id="KW-1185">Reference proteome</keyword>
<dbReference type="PROSITE" id="PS00041">
    <property type="entry name" value="HTH_ARAC_FAMILY_1"/>
    <property type="match status" value="1"/>
</dbReference>
<keyword evidence="1" id="KW-0805">Transcription regulation</keyword>
<evidence type="ECO:0000256" key="3">
    <source>
        <dbReference type="ARBA" id="ARBA00023163"/>
    </source>
</evidence>
<dbReference type="InterPro" id="IPR018060">
    <property type="entry name" value="HTH_AraC"/>
</dbReference>
<dbReference type="PANTHER" id="PTHR46796:SF15">
    <property type="entry name" value="BLL1074 PROTEIN"/>
    <property type="match status" value="1"/>
</dbReference>
<evidence type="ECO:0000256" key="2">
    <source>
        <dbReference type="ARBA" id="ARBA00023125"/>
    </source>
</evidence>
<dbReference type="AlphaFoldDB" id="A0A919U461"/>
<comment type="caution">
    <text evidence="5">The sequence shown here is derived from an EMBL/GenBank/DDBJ whole genome shotgun (WGS) entry which is preliminary data.</text>
</comment>
<dbReference type="GO" id="GO:0003700">
    <property type="term" value="F:DNA-binding transcription factor activity"/>
    <property type="evidence" value="ECO:0007669"/>
    <property type="project" value="InterPro"/>
</dbReference>
<dbReference type="Pfam" id="PF20240">
    <property type="entry name" value="DUF6597"/>
    <property type="match status" value="1"/>
</dbReference>
<evidence type="ECO:0000256" key="1">
    <source>
        <dbReference type="ARBA" id="ARBA00023015"/>
    </source>
</evidence>
<dbReference type="EMBL" id="BONO01000033">
    <property type="protein sequence ID" value="GIG38003.1"/>
    <property type="molecule type" value="Genomic_DNA"/>
</dbReference>
<evidence type="ECO:0000313" key="5">
    <source>
        <dbReference type="EMBL" id="GIG38003.1"/>
    </source>
</evidence>
<evidence type="ECO:0000259" key="4">
    <source>
        <dbReference type="PROSITE" id="PS01124"/>
    </source>
</evidence>
<feature type="domain" description="HTH araC/xylS-type" evidence="4">
    <location>
        <begin position="130"/>
        <end position="227"/>
    </location>
</feature>
<organism evidence="5 6">
    <name type="scientific">Cellulomonas pakistanensis</name>
    <dbReference type="NCBI Taxonomy" id="992287"/>
    <lineage>
        <taxon>Bacteria</taxon>
        <taxon>Bacillati</taxon>
        <taxon>Actinomycetota</taxon>
        <taxon>Actinomycetes</taxon>
        <taxon>Micrococcales</taxon>
        <taxon>Cellulomonadaceae</taxon>
        <taxon>Cellulomonas</taxon>
    </lineage>
</organism>
<dbReference type="InterPro" id="IPR050204">
    <property type="entry name" value="AraC_XylS_family_regulators"/>
</dbReference>
<dbReference type="PANTHER" id="PTHR46796">
    <property type="entry name" value="HTH-TYPE TRANSCRIPTIONAL ACTIVATOR RHAS-RELATED"/>
    <property type="match status" value="1"/>
</dbReference>
<dbReference type="InterPro" id="IPR046532">
    <property type="entry name" value="DUF6597"/>
</dbReference>
<keyword evidence="3" id="KW-0804">Transcription</keyword>
<dbReference type="PROSITE" id="PS01124">
    <property type="entry name" value="HTH_ARAC_FAMILY_2"/>
    <property type="match status" value="1"/>
</dbReference>
<dbReference type="InterPro" id="IPR018062">
    <property type="entry name" value="HTH_AraC-typ_CS"/>
</dbReference>
<reference evidence="5" key="1">
    <citation type="submission" date="2021-01" db="EMBL/GenBank/DDBJ databases">
        <title>Whole genome shotgun sequence of Cellulomonas pakistanensis NBRC 110800.</title>
        <authorList>
            <person name="Komaki H."/>
            <person name="Tamura T."/>
        </authorList>
    </citation>
    <scope>NUCLEOTIDE SEQUENCE</scope>
    <source>
        <strain evidence="5">NBRC 110800</strain>
    </source>
</reference>
<dbReference type="Pfam" id="PF12833">
    <property type="entry name" value="HTH_18"/>
    <property type="match status" value="1"/>
</dbReference>
<dbReference type="GO" id="GO:0043565">
    <property type="term" value="F:sequence-specific DNA binding"/>
    <property type="evidence" value="ECO:0007669"/>
    <property type="project" value="InterPro"/>
</dbReference>
<accession>A0A919U461</accession>
<proteinExistence type="predicted"/>
<evidence type="ECO:0000313" key="6">
    <source>
        <dbReference type="Proteomes" id="UP000642125"/>
    </source>
</evidence>